<protein>
    <submittedName>
        <fullName evidence="1">5995_t:CDS:1</fullName>
    </submittedName>
</protein>
<evidence type="ECO:0000313" key="2">
    <source>
        <dbReference type="Proteomes" id="UP001153678"/>
    </source>
</evidence>
<evidence type="ECO:0000313" key="1">
    <source>
        <dbReference type="EMBL" id="CAI2195676.1"/>
    </source>
</evidence>
<feature type="non-terminal residue" evidence="1">
    <location>
        <position position="1"/>
    </location>
</feature>
<dbReference type="OrthoDB" id="2369361at2759"/>
<gene>
    <name evidence="1" type="ORF">FWILDA_LOCUS17197</name>
</gene>
<dbReference type="EMBL" id="CAMKVN010012813">
    <property type="protein sequence ID" value="CAI2195676.1"/>
    <property type="molecule type" value="Genomic_DNA"/>
</dbReference>
<comment type="caution">
    <text evidence="1">The sequence shown here is derived from an EMBL/GenBank/DDBJ whole genome shotgun (WGS) entry which is preliminary data.</text>
</comment>
<proteinExistence type="predicted"/>
<keyword evidence="2" id="KW-1185">Reference proteome</keyword>
<dbReference type="Proteomes" id="UP001153678">
    <property type="component" value="Unassembled WGS sequence"/>
</dbReference>
<organism evidence="1 2">
    <name type="scientific">Funneliformis geosporum</name>
    <dbReference type="NCBI Taxonomy" id="1117311"/>
    <lineage>
        <taxon>Eukaryota</taxon>
        <taxon>Fungi</taxon>
        <taxon>Fungi incertae sedis</taxon>
        <taxon>Mucoromycota</taxon>
        <taxon>Glomeromycotina</taxon>
        <taxon>Glomeromycetes</taxon>
        <taxon>Glomerales</taxon>
        <taxon>Glomeraceae</taxon>
        <taxon>Funneliformis</taxon>
    </lineage>
</organism>
<accession>A0A9W4X9B6</accession>
<reference evidence="1" key="1">
    <citation type="submission" date="2022-08" db="EMBL/GenBank/DDBJ databases">
        <authorList>
            <person name="Kallberg Y."/>
            <person name="Tangrot J."/>
            <person name="Rosling A."/>
        </authorList>
    </citation>
    <scope>NUCLEOTIDE SEQUENCE</scope>
    <source>
        <strain evidence="1">Wild A</strain>
    </source>
</reference>
<name>A0A9W4X9B6_9GLOM</name>
<dbReference type="AlphaFoldDB" id="A0A9W4X9B6"/>
<sequence length="70" mass="8176">DLSAPAEIIMAPGDLKAYNEATECWICKKSFLKPLSEVLQKFEEAKHRLLEVIEWVQVWEKTIQKEKDTK</sequence>